<evidence type="ECO:0000313" key="3">
    <source>
        <dbReference type="Proteomes" id="UP000777438"/>
    </source>
</evidence>
<dbReference type="OrthoDB" id="8119704at2759"/>
<comment type="caution">
    <text evidence="2">The sequence shown here is derived from an EMBL/GenBank/DDBJ whole genome shotgun (WGS) entry which is preliminary data.</text>
</comment>
<dbReference type="Proteomes" id="UP000777438">
    <property type="component" value="Unassembled WGS sequence"/>
</dbReference>
<dbReference type="GO" id="GO:0016787">
    <property type="term" value="F:hydrolase activity"/>
    <property type="evidence" value="ECO:0007669"/>
    <property type="project" value="UniProtKB-KW"/>
</dbReference>
<dbReference type="EMBL" id="JAGPYM010000017">
    <property type="protein sequence ID" value="KAH6885957.1"/>
    <property type="molecule type" value="Genomic_DNA"/>
</dbReference>
<keyword evidence="3" id="KW-1185">Reference proteome</keyword>
<accession>A0A9P9AQE0</accession>
<reference evidence="2 3" key="1">
    <citation type="journal article" date="2021" name="Nat. Commun.">
        <title>Genetic determinants of endophytism in the Arabidopsis root mycobiome.</title>
        <authorList>
            <person name="Mesny F."/>
            <person name="Miyauchi S."/>
            <person name="Thiergart T."/>
            <person name="Pickel B."/>
            <person name="Atanasova L."/>
            <person name="Karlsson M."/>
            <person name="Huettel B."/>
            <person name="Barry K.W."/>
            <person name="Haridas S."/>
            <person name="Chen C."/>
            <person name="Bauer D."/>
            <person name="Andreopoulos W."/>
            <person name="Pangilinan J."/>
            <person name="LaButti K."/>
            <person name="Riley R."/>
            <person name="Lipzen A."/>
            <person name="Clum A."/>
            <person name="Drula E."/>
            <person name="Henrissat B."/>
            <person name="Kohler A."/>
            <person name="Grigoriev I.V."/>
            <person name="Martin F.M."/>
            <person name="Hacquard S."/>
        </authorList>
    </citation>
    <scope>NUCLEOTIDE SEQUENCE [LARGE SCALE GENOMIC DNA]</scope>
    <source>
        <strain evidence="2 3">MPI-CAGE-CH-0241</strain>
    </source>
</reference>
<dbReference type="Pfam" id="PF00561">
    <property type="entry name" value="Abhydrolase_1"/>
    <property type="match status" value="1"/>
</dbReference>
<organism evidence="2 3">
    <name type="scientific">Thelonectria olida</name>
    <dbReference type="NCBI Taxonomy" id="1576542"/>
    <lineage>
        <taxon>Eukaryota</taxon>
        <taxon>Fungi</taxon>
        <taxon>Dikarya</taxon>
        <taxon>Ascomycota</taxon>
        <taxon>Pezizomycotina</taxon>
        <taxon>Sordariomycetes</taxon>
        <taxon>Hypocreomycetidae</taxon>
        <taxon>Hypocreales</taxon>
        <taxon>Nectriaceae</taxon>
        <taxon>Thelonectria</taxon>
    </lineage>
</organism>
<feature type="domain" description="AB hydrolase-1" evidence="1">
    <location>
        <begin position="26"/>
        <end position="135"/>
    </location>
</feature>
<dbReference type="GO" id="GO:0016020">
    <property type="term" value="C:membrane"/>
    <property type="evidence" value="ECO:0007669"/>
    <property type="project" value="TreeGrafter"/>
</dbReference>
<dbReference type="InterPro" id="IPR000073">
    <property type="entry name" value="AB_hydrolase_1"/>
</dbReference>
<dbReference type="InterPro" id="IPR029058">
    <property type="entry name" value="AB_hydrolase_fold"/>
</dbReference>
<dbReference type="Gene3D" id="3.40.50.1820">
    <property type="entry name" value="alpha/beta hydrolase"/>
    <property type="match status" value="1"/>
</dbReference>
<dbReference type="SUPFAM" id="SSF53474">
    <property type="entry name" value="alpha/beta-Hydrolases"/>
    <property type="match status" value="1"/>
</dbReference>
<name>A0A9P9AQE0_9HYPO</name>
<keyword evidence="2" id="KW-0378">Hydrolase</keyword>
<evidence type="ECO:0000313" key="2">
    <source>
        <dbReference type="EMBL" id="KAH6885957.1"/>
    </source>
</evidence>
<dbReference type="PANTHER" id="PTHR43798">
    <property type="entry name" value="MONOACYLGLYCEROL LIPASE"/>
    <property type="match status" value="1"/>
</dbReference>
<sequence>MAQQTDKTASGQELFFESHNPSASTTIVLLHGLFSCHLEWEHVVPYLADYHLIIPDHPHHSRSKLIRPFSLPLAADKVAALIEQHANGGKAYVVGLSLGGFVTMELIRRHPQLVEAAFVTGSAPFSDWQVWASQRPSMLHWGLWFVMSSGLYRAAEWHTALKPHNQLKSEMAANNQWDLVHDAYGELSRWQEEAVKDLGAKDKRILVVAGGHGDNLGCTKKLAEGLRQEGGKDGKETRGVFVNDAIHGWNLQFPELFADGIKAWIKREPLPERFEALP</sequence>
<evidence type="ECO:0000259" key="1">
    <source>
        <dbReference type="Pfam" id="PF00561"/>
    </source>
</evidence>
<dbReference type="InterPro" id="IPR050266">
    <property type="entry name" value="AB_hydrolase_sf"/>
</dbReference>
<dbReference type="AlphaFoldDB" id="A0A9P9AQE0"/>
<proteinExistence type="predicted"/>
<dbReference type="PANTHER" id="PTHR43798:SF33">
    <property type="entry name" value="HYDROLASE, PUTATIVE (AFU_ORTHOLOGUE AFUA_2G14860)-RELATED"/>
    <property type="match status" value="1"/>
</dbReference>
<protein>
    <submittedName>
        <fullName evidence="2">Alpha/Beta hydrolase protein</fullName>
    </submittedName>
</protein>
<gene>
    <name evidence="2" type="ORF">B0T10DRAFT_492081</name>
</gene>